<sequence length="325" mass="38428">MQEDLWTLKLSDFDFLYTYSGNINKNKHDHHEKDDVSDVQTSYKSRLRYLEQWRFLCYEMEKVYWKKKSIIESRIKTGIPSCLRGFLWKKLARIDSMKIALPEHLYFQLCQVKEAPCSGDIIRDISRTFPKHPLFREKNSYGQDSLFSVLRAYSLFNKEVGYCQGMGFIVGVLLIHMNEEDAFYMLAAIIEKYEMSGFFLPGLPLLNKHLTELRNIFKEQIPLLYKHFKNENVDESMYASQWFITIFAYSFHVDVVARIWDLFFLDGIKVIFKISIAVLKLLKHKLFNQNFEGILQTLKEVPKTLPIDKLIQITLDIKLTKNIKT</sequence>
<dbReference type="PANTHER" id="PTHR47219">
    <property type="entry name" value="RAB GTPASE-ACTIVATING PROTEIN 1-LIKE"/>
    <property type="match status" value="1"/>
</dbReference>
<organism evidence="3 4">
    <name type="scientific">Cryptosporidium andersoni</name>
    <dbReference type="NCBI Taxonomy" id="117008"/>
    <lineage>
        <taxon>Eukaryota</taxon>
        <taxon>Sar</taxon>
        <taxon>Alveolata</taxon>
        <taxon>Apicomplexa</taxon>
        <taxon>Conoidasida</taxon>
        <taxon>Coccidia</taxon>
        <taxon>Eucoccidiorida</taxon>
        <taxon>Eimeriorina</taxon>
        <taxon>Cryptosporidiidae</taxon>
        <taxon>Cryptosporidium</taxon>
    </lineage>
</organism>
<protein>
    <submittedName>
        <fullName evidence="3">TBC domain-containing protein</fullName>
    </submittedName>
</protein>
<dbReference type="Gene3D" id="1.10.8.270">
    <property type="entry name" value="putative rabgap domain of human tbc1 domain family member 14 like domains"/>
    <property type="match status" value="1"/>
</dbReference>
<name>A0A1J4MXF9_9CRYT</name>
<keyword evidence="4" id="KW-1185">Reference proteome</keyword>
<reference evidence="3 4" key="1">
    <citation type="submission" date="2016-10" db="EMBL/GenBank/DDBJ databases">
        <title>Reductive evolution of mitochondrial metabolism and differential evolution of invasion-related proteins in Cryptosporidium.</title>
        <authorList>
            <person name="Liu S."/>
            <person name="Roellig D.M."/>
            <person name="Guo Y."/>
            <person name="Li N."/>
            <person name="Frace M.A."/>
            <person name="Tang K."/>
            <person name="Zhang L."/>
            <person name="Feng Y."/>
            <person name="Xiao L."/>
        </authorList>
    </citation>
    <scope>NUCLEOTIDE SEQUENCE [LARGE SCALE GENOMIC DNA]</scope>
    <source>
        <strain evidence="3">30847</strain>
    </source>
</reference>
<dbReference type="SUPFAM" id="SSF47923">
    <property type="entry name" value="Ypt/Rab-GAP domain of gyp1p"/>
    <property type="match status" value="2"/>
</dbReference>
<evidence type="ECO:0000313" key="4">
    <source>
        <dbReference type="Proteomes" id="UP000186804"/>
    </source>
</evidence>
<evidence type="ECO:0000313" key="3">
    <source>
        <dbReference type="EMBL" id="OII77613.1"/>
    </source>
</evidence>
<dbReference type="GO" id="GO:0005096">
    <property type="term" value="F:GTPase activator activity"/>
    <property type="evidence" value="ECO:0007669"/>
    <property type="project" value="UniProtKB-KW"/>
</dbReference>
<evidence type="ECO:0000259" key="2">
    <source>
        <dbReference type="PROSITE" id="PS50086"/>
    </source>
</evidence>
<dbReference type="Gene3D" id="1.10.472.80">
    <property type="entry name" value="Ypt/Rab-GAP domain of gyp1p, domain 3"/>
    <property type="match status" value="1"/>
</dbReference>
<dbReference type="GO" id="GO:0031267">
    <property type="term" value="F:small GTPase binding"/>
    <property type="evidence" value="ECO:0007669"/>
    <property type="project" value="TreeGrafter"/>
</dbReference>
<dbReference type="PROSITE" id="PS50086">
    <property type="entry name" value="TBC_RABGAP"/>
    <property type="match status" value="1"/>
</dbReference>
<dbReference type="GeneID" id="92365614"/>
<dbReference type="InterPro" id="IPR000195">
    <property type="entry name" value="Rab-GAP-TBC_dom"/>
</dbReference>
<dbReference type="FunFam" id="1.10.8.270:FF:000001">
    <property type="entry name" value="TBC1 domain family member 1"/>
    <property type="match status" value="1"/>
</dbReference>
<dbReference type="VEuPathDB" id="CryptoDB:cand_014290"/>
<keyword evidence="1" id="KW-0343">GTPase activation</keyword>
<dbReference type="Gene3D" id="1.10.10.750">
    <property type="entry name" value="Ypt/Rab-GAP domain of gyp1p, domain 1"/>
    <property type="match status" value="1"/>
</dbReference>
<dbReference type="AlphaFoldDB" id="A0A1J4MXF9"/>
<dbReference type="EMBL" id="LRBS01000031">
    <property type="protein sequence ID" value="OII77613.1"/>
    <property type="molecule type" value="Genomic_DNA"/>
</dbReference>
<proteinExistence type="predicted"/>
<feature type="domain" description="Rab-GAP TBC" evidence="2">
    <location>
        <begin position="78"/>
        <end position="267"/>
    </location>
</feature>
<accession>A0A1J4MXF9</accession>
<dbReference type="OrthoDB" id="294251at2759"/>
<dbReference type="SMART" id="SM00164">
    <property type="entry name" value="TBC"/>
    <property type="match status" value="1"/>
</dbReference>
<dbReference type="PANTHER" id="PTHR47219:SF9">
    <property type="entry name" value="GTPASE ACTIVATING PROTEIN AND CENTROSOME-ASSOCIATED, ISOFORM B"/>
    <property type="match status" value="1"/>
</dbReference>
<comment type="caution">
    <text evidence="3">The sequence shown here is derived from an EMBL/GenBank/DDBJ whole genome shotgun (WGS) entry which is preliminary data.</text>
</comment>
<evidence type="ECO:0000256" key="1">
    <source>
        <dbReference type="ARBA" id="ARBA00022468"/>
    </source>
</evidence>
<gene>
    <name evidence="3" type="ORF">cand_014290</name>
</gene>
<dbReference type="InterPro" id="IPR050302">
    <property type="entry name" value="Rab_GAP_TBC_domain"/>
</dbReference>
<dbReference type="RefSeq" id="XP_067069459.1">
    <property type="nucleotide sequence ID" value="XM_067211664.1"/>
</dbReference>
<dbReference type="Proteomes" id="UP000186804">
    <property type="component" value="Unassembled WGS sequence"/>
</dbReference>
<dbReference type="InterPro" id="IPR035969">
    <property type="entry name" value="Rab-GAP_TBC_sf"/>
</dbReference>
<dbReference type="Pfam" id="PF00566">
    <property type="entry name" value="RabGAP-TBC"/>
    <property type="match status" value="1"/>
</dbReference>